<proteinExistence type="predicted"/>
<evidence type="ECO:0008006" key="4">
    <source>
        <dbReference type="Google" id="ProtNLM"/>
    </source>
</evidence>
<dbReference type="Proteomes" id="UP000198345">
    <property type="component" value="Unassembled WGS sequence"/>
</dbReference>
<keyword evidence="3" id="KW-1185">Reference proteome</keyword>
<feature type="signal peptide" evidence="1">
    <location>
        <begin position="1"/>
        <end position="19"/>
    </location>
</feature>
<feature type="chain" id="PRO_5012759413" description="Outer membrane protein beta-barrel domain-containing protein" evidence="1">
    <location>
        <begin position="20"/>
        <end position="256"/>
    </location>
</feature>
<evidence type="ECO:0000313" key="2">
    <source>
        <dbReference type="EMBL" id="OXA93124.1"/>
    </source>
</evidence>
<name>A0A226HG94_9FLAO</name>
<protein>
    <recommendedName>
        <fullName evidence="4">Outer membrane protein beta-barrel domain-containing protein</fullName>
    </recommendedName>
</protein>
<dbReference type="RefSeq" id="WP_089049246.1">
    <property type="nucleotide sequence ID" value="NZ_FXTV01000015.1"/>
</dbReference>
<reference evidence="2 3" key="1">
    <citation type="submission" date="2016-11" db="EMBL/GenBank/DDBJ databases">
        <title>Whole genomes of Flavobacteriaceae.</title>
        <authorList>
            <person name="Stine C."/>
            <person name="Li C."/>
            <person name="Tadesse D."/>
        </authorList>
    </citation>
    <scope>NUCLEOTIDE SEQUENCE [LARGE SCALE GENOMIC DNA]</scope>
    <source>
        <strain evidence="2 3">DSM 18292</strain>
    </source>
</reference>
<evidence type="ECO:0000256" key="1">
    <source>
        <dbReference type="SAM" id="SignalP"/>
    </source>
</evidence>
<evidence type="ECO:0000313" key="3">
    <source>
        <dbReference type="Proteomes" id="UP000198345"/>
    </source>
</evidence>
<keyword evidence="1" id="KW-0732">Signal</keyword>
<organism evidence="2 3">
    <name type="scientific">Flavobacterium hercynium</name>
    <dbReference type="NCBI Taxonomy" id="387094"/>
    <lineage>
        <taxon>Bacteria</taxon>
        <taxon>Pseudomonadati</taxon>
        <taxon>Bacteroidota</taxon>
        <taxon>Flavobacteriia</taxon>
        <taxon>Flavobacteriales</taxon>
        <taxon>Flavobacteriaceae</taxon>
        <taxon>Flavobacterium</taxon>
    </lineage>
</organism>
<dbReference type="OrthoDB" id="638356at2"/>
<sequence length="256" mass="28640">MKKFLISSMMTIIGLASYAQDLSSDGMMNDEPNRLDFNVGLATSHLWRGLIISPSATATADIHYALDKKQNFTIGVWGGNGLDGKYKEVDYYIQYKHKGLTIGLWDLFNSTNVAKPQVFNYGKNTTTHLIDLRTSYRFPEAFPLRVEADVILYGNDRELQADLTKKSRYSTYVELSYPMISNNQIVLDAYVGAGFSLNGKSNLYSQDPTKNFNVVNAGIKATKNVTVLNHKLPVFAGLMFNPAEKHTRLQVGVSLF</sequence>
<dbReference type="AlphaFoldDB" id="A0A226HG94"/>
<gene>
    <name evidence="2" type="ORF">B0A66_07555</name>
</gene>
<comment type="caution">
    <text evidence="2">The sequence shown here is derived from an EMBL/GenBank/DDBJ whole genome shotgun (WGS) entry which is preliminary data.</text>
</comment>
<dbReference type="EMBL" id="MUGW01000016">
    <property type="protein sequence ID" value="OXA93124.1"/>
    <property type="molecule type" value="Genomic_DNA"/>
</dbReference>
<accession>A0A226HG94</accession>